<feature type="transmembrane region" description="Helical" evidence="1">
    <location>
        <begin position="21"/>
        <end position="44"/>
    </location>
</feature>
<keyword evidence="1" id="KW-0812">Transmembrane</keyword>
<protein>
    <submittedName>
        <fullName evidence="2">Uncharacterized protein</fullName>
    </submittedName>
</protein>
<reference evidence="2" key="1">
    <citation type="journal article" date="2020" name="Stud. Mycol.">
        <title>101 Dothideomycetes genomes: a test case for predicting lifestyles and emergence of pathogens.</title>
        <authorList>
            <person name="Haridas S."/>
            <person name="Albert R."/>
            <person name="Binder M."/>
            <person name="Bloem J."/>
            <person name="Labutti K."/>
            <person name="Salamov A."/>
            <person name="Andreopoulos B."/>
            <person name="Baker S."/>
            <person name="Barry K."/>
            <person name="Bills G."/>
            <person name="Bluhm B."/>
            <person name="Cannon C."/>
            <person name="Castanera R."/>
            <person name="Culley D."/>
            <person name="Daum C."/>
            <person name="Ezra D."/>
            <person name="Gonzalez J."/>
            <person name="Henrissat B."/>
            <person name="Kuo A."/>
            <person name="Liang C."/>
            <person name="Lipzen A."/>
            <person name="Lutzoni F."/>
            <person name="Magnuson J."/>
            <person name="Mondo S."/>
            <person name="Nolan M."/>
            <person name="Ohm R."/>
            <person name="Pangilinan J."/>
            <person name="Park H.-J."/>
            <person name="Ramirez L."/>
            <person name="Alfaro M."/>
            <person name="Sun H."/>
            <person name="Tritt A."/>
            <person name="Yoshinaga Y."/>
            <person name="Zwiers L.-H."/>
            <person name="Turgeon B."/>
            <person name="Goodwin S."/>
            <person name="Spatafora J."/>
            <person name="Crous P."/>
            <person name="Grigoriev I."/>
        </authorList>
    </citation>
    <scope>NUCLEOTIDE SEQUENCE</scope>
    <source>
        <strain evidence="2">CBS 123094</strain>
    </source>
</reference>
<evidence type="ECO:0000313" key="3">
    <source>
        <dbReference type="Proteomes" id="UP000799779"/>
    </source>
</evidence>
<evidence type="ECO:0000256" key="1">
    <source>
        <dbReference type="SAM" id="Phobius"/>
    </source>
</evidence>
<organism evidence="2 3">
    <name type="scientific">Amniculicola lignicola CBS 123094</name>
    <dbReference type="NCBI Taxonomy" id="1392246"/>
    <lineage>
        <taxon>Eukaryota</taxon>
        <taxon>Fungi</taxon>
        <taxon>Dikarya</taxon>
        <taxon>Ascomycota</taxon>
        <taxon>Pezizomycotina</taxon>
        <taxon>Dothideomycetes</taxon>
        <taxon>Pleosporomycetidae</taxon>
        <taxon>Pleosporales</taxon>
        <taxon>Amniculicolaceae</taxon>
        <taxon>Amniculicola</taxon>
    </lineage>
</organism>
<dbReference type="AlphaFoldDB" id="A0A6A5WAG4"/>
<sequence>MRPQAAQTLPQHSSAIARPSLCTWQLSSSLSVYFAFIVAARALFMGSAAPPITPSCAKEPRAASFWTQVGWFRGDWSE</sequence>
<name>A0A6A5WAG4_9PLEO</name>
<keyword evidence="3" id="KW-1185">Reference proteome</keyword>
<keyword evidence="1" id="KW-1133">Transmembrane helix</keyword>
<accession>A0A6A5WAG4</accession>
<dbReference type="Proteomes" id="UP000799779">
    <property type="component" value="Unassembled WGS sequence"/>
</dbReference>
<gene>
    <name evidence="2" type="ORF">P154DRAFT_250812</name>
</gene>
<keyword evidence="1" id="KW-0472">Membrane</keyword>
<evidence type="ECO:0000313" key="2">
    <source>
        <dbReference type="EMBL" id="KAF1998387.1"/>
    </source>
</evidence>
<proteinExistence type="predicted"/>
<dbReference type="EMBL" id="ML977604">
    <property type="protein sequence ID" value="KAF1998387.1"/>
    <property type="molecule type" value="Genomic_DNA"/>
</dbReference>